<dbReference type="SUPFAM" id="SSF56954">
    <property type="entry name" value="Outer membrane efflux proteins (OEP)"/>
    <property type="match status" value="1"/>
</dbReference>
<keyword evidence="2" id="KW-0472">Membrane</keyword>
<dbReference type="PANTHER" id="PTHR30203:SF24">
    <property type="entry name" value="BLR4935 PROTEIN"/>
    <property type="match status" value="1"/>
</dbReference>
<dbReference type="Gene3D" id="1.20.1600.10">
    <property type="entry name" value="Outer membrane efflux proteins (OEP)"/>
    <property type="match status" value="1"/>
</dbReference>
<name>A0A2S7IIQ0_9BACT</name>
<reference evidence="4" key="1">
    <citation type="submission" date="2018-02" db="EMBL/GenBank/DDBJ databases">
        <title>Genome sequencing of Solimonas sp. HR-BB.</title>
        <authorList>
            <person name="Lee Y."/>
            <person name="Jeon C.O."/>
        </authorList>
    </citation>
    <scope>NUCLEOTIDE SEQUENCE [LARGE SCALE GENOMIC DNA]</scope>
    <source>
        <strain evidence="4">HR-U</strain>
    </source>
</reference>
<keyword evidence="2" id="KW-1133">Transmembrane helix</keyword>
<dbReference type="PANTHER" id="PTHR30203">
    <property type="entry name" value="OUTER MEMBRANE CATION EFFLUX PROTEIN"/>
    <property type="match status" value="1"/>
</dbReference>
<sequence>MTTLFCLWSTDDQSDEPIPNSILFMMRMTLALGLVLVAYLGGYGQQVYSFRQTLKRVREANPTLQLQTLDIAASRSDEITAGLRSNPILNNQTLLQLSSKHLPADAGYLSRQNRQFWLQLTKEFDLYGKRTRRVAFAQGLTQVSEATLKENTRQVLREVSLSWLDAWYASVKLDLLQQTQGNLDSLVAVNRVRLRNQVVSSSDLTRTEVFSERNAVLILTARQTYANQLMALQVQLGQTDSVQIDLKDPILSQVQFDSLLNYALEQRSDVQLARSGLEAAQRNVALQRVLAKPGNELGTIWNPQNAVPYVGVFLTFELPVFSRNQGEIQKSKILQQQAQDQRTFLEKRISVELRTAIHTFRNHQRSIQRFEQLLRQSDQVLNSVRYSYVKGATTLVDYLEAQRAWYETRQSYFDALYDYRKSFVDVLYTSGLISEW</sequence>
<keyword evidence="2" id="KW-0812">Transmembrane</keyword>
<comment type="caution">
    <text evidence="3">The sequence shown here is derived from an EMBL/GenBank/DDBJ whole genome shotgun (WGS) entry which is preliminary data.</text>
</comment>
<evidence type="ECO:0000313" key="4">
    <source>
        <dbReference type="Proteomes" id="UP000239590"/>
    </source>
</evidence>
<feature type="transmembrane region" description="Helical" evidence="2">
    <location>
        <begin position="22"/>
        <end position="42"/>
    </location>
</feature>
<dbReference type="EMBL" id="PTRA01000003">
    <property type="protein sequence ID" value="PQA56268.1"/>
    <property type="molecule type" value="Genomic_DNA"/>
</dbReference>
<dbReference type="InterPro" id="IPR003423">
    <property type="entry name" value="OMP_efflux"/>
</dbReference>
<evidence type="ECO:0000256" key="2">
    <source>
        <dbReference type="SAM" id="Phobius"/>
    </source>
</evidence>
<dbReference type="RefSeq" id="WP_104714804.1">
    <property type="nucleotide sequence ID" value="NZ_PTRA01000003.1"/>
</dbReference>
<protein>
    <submittedName>
        <fullName evidence="3">TolC family protein</fullName>
    </submittedName>
</protein>
<comment type="similarity">
    <text evidence="1">Belongs to the outer membrane factor (OMF) (TC 1.B.17) family.</text>
</comment>
<organism evidence="3 4">
    <name type="scientific">Siphonobacter curvatus</name>
    <dbReference type="NCBI Taxonomy" id="2094562"/>
    <lineage>
        <taxon>Bacteria</taxon>
        <taxon>Pseudomonadati</taxon>
        <taxon>Bacteroidota</taxon>
        <taxon>Cytophagia</taxon>
        <taxon>Cytophagales</taxon>
        <taxon>Cytophagaceae</taxon>
        <taxon>Siphonobacter</taxon>
    </lineage>
</organism>
<dbReference type="InterPro" id="IPR010131">
    <property type="entry name" value="MdtP/NodT-like"/>
</dbReference>
<dbReference type="Pfam" id="PF02321">
    <property type="entry name" value="OEP"/>
    <property type="match status" value="1"/>
</dbReference>
<evidence type="ECO:0000256" key="1">
    <source>
        <dbReference type="ARBA" id="ARBA00007613"/>
    </source>
</evidence>
<dbReference type="OrthoDB" id="712316at2"/>
<evidence type="ECO:0000313" key="3">
    <source>
        <dbReference type="EMBL" id="PQA56268.1"/>
    </source>
</evidence>
<dbReference type="AlphaFoldDB" id="A0A2S7IIQ0"/>
<accession>A0A2S7IIQ0</accession>
<proteinExistence type="inferred from homology"/>
<gene>
    <name evidence="3" type="ORF">C5O19_18150</name>
</gene>
<dbReference type="Proteomes" id="UP000239590">
    <property type="component" value="Unassembled WGS sequence"/>
</dbReference>
<keyword evidence="4" id="KW-1185">Reference proteome</keyword>
<dbReference type="GO" id="GO:0015562">
    <property type="term" value="F:efflux transmembrane transporter activity"/>
    <property type="evidence" value="ECO:0007669"/>
    <property type="project" value="InterPro"/>
</dbReference>